<evidence type="ECO:0000313" key="3">
    <source>
        <dbReference type="Proteomes" id="UP001597180"/>
    </source>
</evidence>
<dbReference type="PANTHER" id="PTHR37806:SF1">
    <property type="entry name" value="PEPTIDASE C39-LIKE DOMAIN-CONTAINING PROTEIN"/>
    <property type="match status" value="1"/>
</dbReference>
<reference evidence="3" key="1">
    <citation type="journal article" date="2019" name="Int. J. Syst. Evol. Microbiol.">
        <title>The Global Catalogue of Microorganisms (GCM) 10K type strain sequencing project: providing services to taxonomists for standard genome sequencing and annotation.</title>
        <authorList>
            <consortium name="The Broad Institute Genomics Platform"/>
            <consortium name="The Broad Institute Genome Sequencing Center for Infectious Disease"/>
            <person name="Wu L."/>
            <person name="Ma J."/>
        </authorList>
    </citation>
    <scope>NUCLEOTIDE SEQUENCE [LARGE SCALE GENOMIC DNA]</scope>
    <source>
        <strain evidence="3">CCUG 53270</strain>
    </source>
</reference>
<dbReference type="RefSeq" id="WP_179136268.1">
    <property type="nucleotide sequence ID" value="NZ_BAABJG010000035.1"/>
</dbReference>
<dbReference type="EMBL" id="JBHTLU010000053">
    <property type="protein sequence ID" value="MFD1224975.1"/>
    <property type="molecule type" value="Genomic_DNA"/>
</dbReference>
<keyword evidence="3" id="KW-1185">Reference proteome</keyword>
<feature type="domain" description="Peptidase C39-like" evidence="1">
    <location>
        <begin position="67"/>
        <end position="232"/>
    </location>
</feature>
<evidence type="ECO:0000259" key="1">
    <source>
        <dbReference type="Pfam" id="PF13529"/>
    </source>
</evidence>
<gene>
    <name evidence="2" type="ORF">ACFQ4B_33185</name>
</gene>
<dbReference type="Gene3D" id="3.90.70.10">
    <property type="entry name" value="Cysteine proteinases"/>
    <property type="match status" value="1"/>
</dbReference>
<proteinExistence type="predicted"/>
<sequence length="262" mass="29527">MTILRSLGLGLLYAVFMLFPDDSYRQMFSTADALDYSAAESPSELSYLFEAPTEVKEESVMMTEHLIDVDSLSQLPEYLNGCEITSLAMLIDYEQLPYTRKDLIRMLPVDETPLIEEDGGDIEQWGDPNRGFVGDITGNQKGYGVYNKPIEDLLNSIAADGVLNLTGGDFEAVEEQIAHDHPVMVWTTSNFEPTESWVEWRSQAGSLIEATFDEHAVLMVGYDKDYVYVNDPLTGEKAEKVLKHPFIESWEQLGKQAITIYK</sequence>
<dbReference type="InterPro" id="IPR039564">
    <property type="entry name" value="Peptidase_C39-like"/>
</dbReference>
<comment type="caution">
    <text evidence="2">The sequence shown here is derived from an EMBL/GenBank/DDBJ whole genome shotgun (WGS) entry which is preliminary data.</text>
</comment>
<protein>
    <submittedName>
        <fullName evidence="2">C39 family peptidase</fullName>
    </submittedName>
</protein>
<evidence type="ECO:0000313" key="2">
    <source>
        <dbReference type="EMBL" id="MFD1224975.1"/>
    </source>
</evidence>
<dbReference type="Proteomes" id="UP001597180">
    <property type="component" value="Unassembled WGS sequence"/>
</dbReference>
<dbReference type="Pfam" id="PF13529">
    <property type="entry name" value="Peptidase_C39_2"/>
    <property type="match status" value="1"/>
</dbReference>
<accession>A0ABW3UVV3</accession>
<dbReference type="PANTHER" id="PTHR37806">
    <property type="entry name" value="LMO0724 PROTEIN"/>
    <property type="match status" value="1"/>
</dbReference>
<organism evidence="2 3">
    <name type="scientific">Paenibacillus vulneris</name>
    <dbReference type="NCBI Taxonomy" id="1133364"/>
    <lineage>
        <taxon>Bacteria</taxon>
        <taxon>Bacillati</taxon>
        <taxon>Bacillota</taxon>
        <taxon>Bacilli</taxon>
        <taxon>Bacillales</taxon>
        <taxon>Paenibacillaceae</taxon>
        <taxon>Paenibacillus</taxon>
    </lineage>
</organism>
<name>A0ABW3UVV3_9BACL</name>